<dbReference type="CDD" id="cd02976">
    <property type="entry name" value="NrdH"/>
    <property type="match status" value="1"/>
</dbReference>
<evidence type="ECO:0000313" key="3">
    <source>
        <dbReference type="Proteomes" id="UP000711047"/>
    </source>
</evidence>
<protein>
    <submittedName>
        <fullName evidence="2">Glutaredoxin family protein</fullName>
    </submittedName>
</protein>
<dbReference type="SUPFAM" id="SSF52833">
    <property type="entry name" value="Thioredoxin-like"/>
    <property type="match status" value="1"/>
</dbReference>
<feature type="domain" description="Glutaredoxin" evidence="1">
    <location>
        <begin position="4"/>
        <end position="61"/>
    </location>
</feature>
<dbReference type="PANTHER" id="PTHR34386">
    <property type="entry name" value="GLUTAREDOXIN"/>
    <property type="match status" value="1"/>
</dbReference>
<organism evidence="2 3">
    <name type="scientific">Paenibacillus tritici</name>
    <dbReference type="NCBI Taxonomy" id="1873425"/>
    <lineage>
        <taxon>Bacteria</taxon>
        <taxon>Bacillati</taxon>
        <taxon>Bacillota</taxon>
        <taxon>Bacilli</taxon>
        <taxon>Bacillales</taxon>
        <taxon>Paenibacillaceae</taxon>
        <taxon>Paenibacillus</taxon>
    </lineage>
</organism>
<gene>
    <name evidence="2" type="ORF">HQN87_21155</name>
</gene>
<keyword evidence="3" id="KW-1185">Reference proteome</keyword>
<dbReference type="InterPro" id="IPR036249">
    <property type="entry name" value="Thioredoxin-like_sf"/>
</dbReference>
<name>A0ABX2DVL3_9BACL</name>
<dbReference type="PROSITE" id="PS51354">
    <property type="entry name" value="GLUTAREDOXIN_2"/>
    <property type="match status" value="1"/>
</dbReference>
<comment type="caution">
    <text evidence="2">The sequence shown here is derived from an EMBL/GenBank/DDBJ whole genome shotgun (WGS) entry which is preliminary data.</text>
</comment>
<sequence length="79" mass="9394">MINVEVYTTPTCEDCKNFKKFLREHEISFTEYDIADHPDYADTLRNRSGKNLVPTIFIDNQIFFGFVFNRQKIEKLLLT</sequence>
<evidence type="ECO:0000259" key="1">
    <source>
        <dbReference type="Pfam" id="PF00462"/>
    </source>
</evidence>
<accession>A0ABX2DVL3</accession>
<dbReference type="Gene3D" id="3.40.30.10">
    <property type="entry name" value="Glutaredoxin"/>
    <property type="match status" value="1"/>
</dbReference>
<evidence type="ECO:0000313" key="2">
    <source>
        <dbReference type="EMBL" id="NQX47836.1"/>
    </source>
</evidence>
<reference evidence="2 3" key="1">
    <citation type="submission" date="2020-05" db="EMBL/GenBank/DDBJ databases">
        <title>Paenibacillus glebae, sp. nov., Paenibacillus humi sp. nov., Paenibacillus pedi sp. nov., Paenibacillus terrestris sp. nov. and Paenibacillus terricola sp. nov., isolated from a forest top soil sample.</title>
        <authorList>
            <person name="Qi S."/>
            <person name="Carlier A."/>
            <person name="Cnockaert M."/>
            <person name="Vandamme P."/>
        </authorList>
    </citation>
    <scope>NUCLEOTIDE SEQUENCE [LARGE SCALE GENOMIC DNA]</scope>
    <source>
        <strain evidence="2 3">LMG 29502</strain>
    </source>
</reference>
<dbReference type="Pfam" id="PF00462">
    <property type="entry name" value="Glutaredoxin"/>
    <property type="match status" value="1"/>
</dbReference>
<dbReference type="InterPro" id="IPR051548">
    <property type="entry name" value="Grx-like_ET"/>
</dbReference>
<dbReference type="EMBL" id="JABMKX010000011">
    <property type="protein sequence ID" value="NQX47836.1"/>
    <property type="molecule type" value="Genomic_DNA"/>
</dbReference>
<dbReference type="Proteomes" id="UP000711047">
    <property type="component" value="Unassembled WGS sequence"/>
</dbReference>
<dbReference type="RefSeq" id="WP_173137357.1">
    <property type="nucleotide sequence ID" value="NZ_JABMKX010000011.1"/>
</dbReference>
<proteinExistence type="predicted"/>
<dbReference type="InterPro" id="IPR002109">
    <property type="entry name" value="Glutaredoxin"/>
</dbReference>
<dbReference type="PANTHER" id="PTHR34386:SF1">
    <property type="entry name" value="GLUTAREDOXIN-LIKE PROTEIN NRDH"/>
    <property type="match status" value="1"/>
</dbReference>